<evidence type="ECO:0000313" key="2">
    <source>
        <dbReference type="Proteomes" id="UP000001514"/>
    </source>
</evidence>
<evidence type="ECO:0000313" key="1">
    <source>
        <dbReference type="EMBL" id="EFJ04652.1"/>
    </source>
</evidence>
<protein>
    <submittedName>
        <fullName evidence="1">Uncharacterized protein</fullName>
    </submittedName>
</protein>
<keyword evidence="2" id="KW-1185">Reference proteome</keyword>
<organism evidence="2">
    <name type="scientific">Selaginella moellendorffii</name>
    <name type="common">Spikemoss</name>
    <dbReference type="NCBI Taxonomy" id="88036"/>
    <lineage>
        <taxon>Eukaryota</taxon>
        <taxon>Viridiplantae</taxon>
        <taxon>Streptophyta</taxon>
        <taxon>Embryophyta</taxon>
        <taxon>Tracheophyta</taxon>
        <taxon>Lycopodiopsida</taxon>
        <taxon>Selaginellales</taxon>
        <taxon>Selaginellaceae</taxon>
        <taxon>Selaginella</taxon>
    </lineage>
</organism>
<dbReference type="InParanoid" id="D8TFB4"/>
<feature type="non-terminal residue" evidence="1">
    <location>
        <position position="211"/>
    </location>
</feature>
<dbReference type="Proteomes" id="UP000001514">
    <property type="component" value="Unassembled WGS sequence"/>
</dbReference>
<dbReference type="EMBL" id="GL377774">
    <property type="protein sequence ID" value="EFJ04652.1"/>
    <property type="molecule type" value="Genomic_DNA"/>
</dbReference>
<name>D8TFB4_SELML</name>
<dbReference type="AlphaFoldDB" id="D8TFB4"/>
<gene>
    <name evidence="1" type="ORF">SELMODRAFT_432215</name>
</gene>
<dbReference type="KEGG" id="smo:SELMODRAFT_432215"/>
<accession>D8TFB4</accession>
<proteinExistence type="predicted"/>
<dbReference type="Gramene" id="EFJ04652">
    <property type="protein sequence ID" value="EFJ04652"/>
    <property type="gene ID" value="SELMODRAFT_432215"/>
</dbReference>
<dbReference type="HOGENOM" id="CLU_1307692_0_0_1"/>
<reference evidence="1 2" key="1">
    <citation type="journal article" date="2011" name="Science">
        <title>The Selaginella genome identifies genetic changes associated with the evolution of vascular plants.</title>
        <authorList>
            <person name="Banks J.A."/>
            <person name="Nishiyama T."/>
            <person name="Hasebe M."/>
            <person name="Bowman J.L."/>
            <person name="Gribskov M."/>
            <person name="dePamphilis C."/>
            <person name="Albert V.A."/>
            <person name="Aono N."/>
            <person name="Aoyama T."/>
            <person name="Ambrose B.A."/>
            <person name="Ashton N.W."/>
            <person name="Axtell M.J."/>
            <person name="Barker E."/>
            <person name="Barker M.S."/>
            <person name="Bennetzen J.L."/>
            <person name="Bonawitz N.D."/>
            <person name="Chapple C."/>
            <person name="Cheng C."/>
            <person name="Correa L.G."/>
            <person name="Dacre M."/>
            <person name="DeBarry J."/>
            <person name="Dreyer I."/>
            <person name="Elias M."/>
            <person name="Engstrom E.M."/>
            <person name="Estelle M."/>
            <person name="Feng L."/>
            <person name="Finet C."/>
            <person name="Floyd S.K."/>
            <person name="Frommer W.B."/>
            <person name="Fujita T."/>
            <person name="Gramzow L."/>
            <person name="Gutensohn M."/>
            <person name="Harholt J."/>
            <person name="Hattori M."/>
            <person name="Heyl A."/>
            <person name="Hirai T."/>
            <person name="Hiwatashi Y."/>
            <person name="Ishikawa M."/>
            <person name="Iwata M."/>
            <person name="Karol K.G."/>
            <person name="Koehler B."/>
            <person name="Kolukisaoglu U."/>
            <person name="Kubo M."/>
            <person name="Kurata T."/>
            <person name="Lalonde S."/>
            <person name="Li K."/>
            <person name="Li Y."/>
            <person name="Litt A."/>
            <person name="Lyons E."/>
            <person name="Manning G."/>
            <person name="Maruyama T."/>
            <person name="Michael T.P."/>
            <person name="Mikami K."/>
            <person name="Miyazaki S."/>
            <person name="Morinaga S."/>
            <person name="Murata T."/>
            <person name="Mueller-Roeber B."/>
            <person name="Nelson D.R."/>
            <person name="Obara M."/>
            <person name="Oguri Y."/>
            <person name="Olmstead R.G."/>
            <person name="Onodera N."/>
            <person name="Petersen B.L."/>
            <person name="Pils B."/>
            <person name="Prigge M."/>
            <person name="Rensing S.A."/>
            <person name="Riano-Pachon D.M."/>
            <person name="Roberts A.W."/>
            <person name="Sato Y."/>
            <person name="Scheller H.V."/>
            <person name="Schulz B."/>
            <person name="Schulz C."/>
            <person name="Shakirov E.V."/>
            <person name="Shibagaki N."/>
            <person name="Shinohara N."/>
            <person name="Shippen D.E."/>
            <person name="Soerensen I."/>
            <person name="Sotooka R."/>
            <person name="Sugimoto N."/>
            <person name="Sugita M."/>
            <person name="Sumikawa N."/>
            <person name="Tanurdzic M."/>
            <person name="Theissen G."/>
            <person name="Ulvskov P."/>
            <person name="Wakazuki S."/>
            <person name="Weng J.K."/>
            <person name="Willats W.W."/>
            <person name="Wipf D."/>
            <person name="Wolf P.G."/>
            <person name="Yang L."/>
            <person name="Zimmer A.D."/>
            <person name="Zhu Q."/>
            <person name="Mitros T."/>
            <person name="Hellsten U."/>
            <person name="Loque D."/>
            <person name="Otillar R."/>
            <person name="Salamov A."/>
            <person name="Schmutz J."/>
            <person name="Shapiro H."/>
            <person name="Lindquist E."/>
            <person name="Lucas S."/>
            <person name="Rokhsar D."/>
            <person name="Grigoriev I.V."/>
        </authorList>
    </citation>
    <scope>NUCLEOTIDE SEQUENCE [LARGE SCALE GENOMIC DNA]</scope>
</reference>
<sequence>MPSVAEAARGQVNEPAEDIIGSVVGGSTTEATRGMVAAPTAPQAGGAGGANGGEGLCMHDSDTILNDRVRDTIIQAQERTVSKVLQEMAWNGPHRFLVPLCRLVQSHWVRSAYDLNMAIYSSFAEVGFGSTAGTDKAPEELIYNISKSKMSFAEQSVCLELLNTWLRNNEKRCEIRMEKVMKEKAYISQSIAAGEEMLQVWDEKFLSSTRT</sequence>